<dbReference type="CDD" id="cd02440">
    <property type="entry name" value="AdoMet_MTases"/>
    <property type="match status" value="1"/>
</dbReference>
<dbReference type="GO" id="GO:0032259">
    <property type="term" value="P:methylation"/>
    <property type="evidence" value="ECO:0007669"/>
    <property type="project" value="UniProtKB-KW"/>
</dbReference>
<name>A0A516GV70_9FLAO</name>
<evidence type="ECO:0000313" key="5">
    <source>
        <dbReference type="Proteomes" id="UP000319209"/>
    </source>
</evidence>
<dbReference type="Gene3D" id="3.40.50.150">
    <property type="entry name" value="Vaccinia Virus protein VP39"/>
    <property type="match status" value="1"/>
</dbReference>
<organism evidence="4 5">
    <name type="scientific">Formosa sediminum</name>
    <dbReference type="NCBI Taxonomy" id="2594004"/>
    <lineage>
        <taxon>Bacteria</taxon>
        <taxon>Pseudomonadati</taxon>
        <taxon>Bacteroidota</taxon>
        <taxon>Flavobacteriia</taxon>
        <taxon>Flavobacteriales</taxon>
        <taxon>Flavobacteriaceae</taxon>
        <taxon>Formosa</taxon>
    </lineage>
</organism>
<dbReference type="KEGG" id="fop:FNB79_15355"/>
<accession>A0A516GV70</accession>
<dbReference type="GO" id="GO:0008171">
    <property type="term" value="F:O-methyltransferase activity"/>
    <property type="evidence" value="ECO:0007669"/>
    <property type="project" value="InterPro"/>
</dbReference>
<protein>
    <submittedName>
        <fullName evidence="4">Methyltransferase domain-containing protein</fullName>
    </submittedName>
</protein>
<evidence type="ECO:0000256" key="3">
    <source>
        <dbReference type="ARBA" id="ARBA00022691"/>
    </source>
</evidence>
<dbReference type="EMBL" id="CP041637">
    <property type="protein sequence ID" value="QDO95290.1"/>
    <property type="molecule type" value="Genomic_DNA"/>
</dbReference>
<keyword evidence="2 4" id="KW-0808">Transferase</keyword>
<dbReference type="InterPro" id="IPR002935">
    <property type="entry name" value="SAM_O-MeTrfase"/>
</dbReference>
<dbReference type="Proteomes" id="UP000319209">
    <property type="component" value="Chromosome"/>
</dbReference>
<evidence type="ECO:0000313" key="4">
    <source>
        <dbReference type="EMBL" id="QDO95290.1"/>
    </source>
</evidence>
<dbReference type="AlphaFoldDB" id="A0A516GV70"/>
<keyword evidence="3" id="KW-0949">S-adenosyl-L-methionine</keyword>
<dbReference type="OrthoDB" id="484536at2"/>
<dbReference type="InterPro" id="IPR029063">
    <property type="entry name" value="SAM-dependent_MTases_sf"/>
</dbReference>
<dbReference type="Pfam" id="PF01596">
    <property type="entry name" value="Methyltransf_3"/>
    <property type="match status" value="1"/>
</dbReference>
<dbReference type="PANTHER" id="PTHR43167:SF1">
    <property type="entry name" value="PUTATIVE (AFU_ORTHOLOGUE AFUA_6G01830)-RELATED"/>
    <property type="match status" value="1"/>
</dbReference>
<gene>
    <name evidence="4" type="ORF">FNB79_15355</name>
</gene>
<keyword evidence="1 4" id="KW-0489">Methyltransferase</keyword>
<evidence type="ECO:0000256" key="1">
    <source>
        <dbReference type="ARBA" id="ARBA00022603"/>
    </source>
</evidence>
<keyword evidence="5" id="KW-1185">Reference proteome</keyword>
<sequence length="193" mass="22018">MNDLNNLDKPQIHSEIENKSKEIGFTMPSDLYIGTLLRTLITSKPNANLLELGTGIGLSLSWMIDGMDSESRLISVDNDPQLIEIAKSYFGQDKRVEIVCADGTEWIKNYNKEKFDLIFADAWPGKYCEVDETLELIKVGGIYIIDDMLVQPNWPVGHQKSVDKLIVYLENRKDFNLTKMNWSTGIIIAIRKY</sequence>
<reference evidence="4 5" key="1">
    <citation type="submission" date="2019-07" db="EMBL/GenBank/DDBJ databases">
        <title>Genome sequencing for Formosa sp. PS13.</title>
        <authorList>
            <person name="Park S.-J."/>
        </authorList>
    </citation>
    <scope>NUCLEOTIDE SEQUENCE [LARGE SCALE GENOMIC DNA]</scope>
    <source>
        <strain evidence="4 5">PS13</strain>
    </source>
</reference>
<proteinExistence type="predicted"/>
<evidence type="ECO:0000256" key="2">
    <source>
        <dbReference type="ARBA" id="ARBA00022679"/>
    </source>
</evidence>
<dbReference type="SUPFAM" id="SSF53335">
    <property type="entry name" value="S-adenosyl-L-methionine-dependent methyltransferases"/>
    <property type="match status" value="1"/>
</dbReference>
<dbReference type="PANTHER" id="PTHR43167">
    <property type="entry name" value="PUTATIVE (AFU_ORTHOLOGUE AFUA_6G01830)-RELATED"/>
    <property type="match status" value="1"/>
</dbReference>